<name>A0A1Y2AM92_9FUNG</name>
<dbReference type="Proteomes" id="UP000193920">
    <property type="component" value="Unassembled WGS sequence"/>
</dbReference>
<keyword evidence="3" id="KW-1185">Reference proteome</keyword>
<feature type="compositionally biased region" description="Low complexity" evidence="1">
    <location>
        <begin position="612"/>
        <end position="632"/>
    </location>
</feature>
<evidence type="ECO:0000313" key="2">
    <source>
        <dbReference type="EMBL" id="ORY23410.1"/>
    </source>
</evidence>
<dbReference type="OrthoDB" id="376826at2759"/>
<reference evidence="2 3" key="1">
    <citation type="submission" date="2016-08" db="EMBL/GenBank/DDBJ databases">
        <title>A Parts List for Fungal Cellulosomes Revealed by Comparative Genomics.</title>
        <authorList>
            <consortium name="DOE Joint Genome Institute"/>
            <person name="Haitjema C.H."/>
            <person name="Gilmore S.P."/>
            <person name="Henske J.K."/>
            <person name="Solomon K.V."/>
            <person name="De Groot R."/>
            <person name="Kuo A."/>
            <person name="Mondo S.J."/>
            <person name="Salamov A.A."/>
            <person name="Labutti K."/>
            <person name="Zhao Z."/>
            <person name="Chiniquy J."/>
            <person name="Barry K."/>
            <person name="Brewer H.M."/>
            <person name="Purvine S.O."/>
            <person name="Wright A.T."/>
            <person name="Boxma B."/>
            <person name="Van Alen T."/>
            <person name="Hackstein J.H."/>
            <person name="Baker S.E."/>
            <person name="Grigoriev I.V."/>
            <person name="O'Malley M.A."/>
        </authorList>
    </citation>
    <scope>NUCLEOTIDE SEQUENCE [LARGE SCALE GENOMIC DNA]</scope>
    <source>
        <strain evidence="2 3">G1</strain>
    </source>
</reference>
<dbReference type="AlphaFoldDB" id="A0A1Y2AM92"/>
<feature type="region of interest" description="Disordered" evidence="1">
    <location>
        <begin position="612"/>
        <end position="638"/>
    </location>
</feature>
<accession>A0A1Y2AM92</accession>
<comment type="caution">
    <text evidence="2">The sequence shown here is derived from an EMBL/GenBank/DDBJ whole genome shotgun (WGS) entry which is preliminary data.</text>
</comment>
<dbReference type="EMBL" id="MCOG01000234">
    <property type="protein sequence ID" value="ORY23410.1"/>
    <property type="molecule type" value="Genomic_DNA"/>
</dbReference>
<sequence length="751" mass="84492">MNMEKQKQTPTNITDTNDNDWETCYSDDDDYIDYIKSMGNVKIGSSGIKMKEGKYFKELEEQNNSMSQQSIQDQFDEPSIDEHSNYSFDYSILSEINDFSFLTNGQNLQSLLNNNSINTLQDEIDNAIDKEALINPDTSLIAKTFFNSNEESNLSTFLPPSVKENYNFLSTEPTETGTVTLPVKEITSEPSTPPKENNHITQTNANNNENFNPMFINRISSFPIVQQSVQAIKSTNIGSFADKTLKRVASTRLPVITVPKLSNLPKIVGKKENNKNKKSEFIPSNSITLEDATKYLPGLATMDNIGCKTLDKLEENFPMINDPDLLEKILNRLEELREIGENTYVVQSSLNSLQNMHNRLNRYNSVIVRGNNNKNSLGNSSLNHRHSISVATTQTLTSNTTYHDKNFNVSSKINSSTTTTAKTSVETVHGCCCNCKCHEQSKDNSIDIQNLIYQQQENLIKSTYQNLHEVQPKEQQPSKTNFFIRRSQKPGILKEIINIRANLQNNINSIPNVMYGRINNVLSALEKKLLNGTELEKEMIAKVDLQENHNKEKRKMVAIDSINSNDNINNRILKDLNKFTEEPSIYTNAPPHNGSIKTTFTTTMTTSTSTTSTVTTTINSNPNSNNDHSISSPLPPYRHYRMASSSDYETDSTLYSPSLSVYSSRSSASSPFISASTPTIPEAKEVLEIKDHDISPQALQNDNNAINNNNNNNNIRGSNVHDLYSFLEEVNKLLSIYLITHNKTSQNLPSN</sequence>
<protein>
    <submittedName>
        <fullName evidence="2">Uncharacterized protein</fullName>
    </submittedName>
</protein>
<proteinExistence type="predicted"/>
<gene>
    <name evidence="2" type="ORF">LY90DRAFT_675556</name>
</gene>
<organism evidence="2 3">
    <name type="scientific">Neocallimastix californiae</name>
    <dbReference type="NCBI Taxonomy" id="1754190"/>
    <lineage>
        <taxon>Eukaryota</taxon>
        <taxon>Fungi</taxon>
        <taxon>Fungi incertae sedis</taxon>
        <taxon>Chytridiomycota</taxon>
        <taxon>Chytridiomycota incertae sedis</taxon>
        <taxon>Neocallimastigomycetes</taxon>
        <taxon>Neocallimastigales</taxon>
        <taxon>Neocallimastigaceae</taxon>
        <taxon>Neocallimastix</taxon>
    </lineage>
</organism>
<evidence type="ECO:0000313" key="3">
    <source>
        <dbReference type="Proteomes" id="UP000193920"/>
    </source>
</evidence>
<evidence type="ECO:0000256" key="1">
    <source>
        <dbReference type="SAM" id="MobiDB-lite"/>
    </source>
</evidence>